<keyword evidence="2" id="KW-1185">Reference proteome</keyword>
<dbReference type="EMBL" id="CATQJA010002663">
    <property type="protein sequence ID" value="CAJ0581397.1"/>
    <property type="molecule type" value="Genomic_DNA"/>
</dbReference>
<comment type="caution">
    <text evidence="1">The sequence shown here is derived from an EMBL/GenBank/DDBJ whole genome shotgun (WGS) entry which is preliminary data.</text>
</comment>
<sequence>MDRLSEALLDELWRICQTMPDAVLREQLQAVHDFLGERRGELLVILAGPPNLNATVDVVERLFHYDAEDGGQMDHVADVDDPEDFNNNA</sequence>
<feature type="non-terminal residue" evidence="1">
    <location>
        <position position="1"/>
    </location>
</feature>
<organism evidence="1 2">
    <name type="scientific">Mesorhabditis spiculigera</name>
    <dbReference type="NCBI Taxonomy" id="96644"/>
    <lineage>
        <taxon>Eukaryota</taxon>
        <taxon>Metazoa</taxon>
        <taxon>Ecdysozoa</taxon>
        <taxon>Nematoda</taxon>
        <taxon>Chromadorea</taxon>
        <taxon>Rhabditida</taxon>
        <taxon>Rhabditina</taxon>
        <taxon>Rhabditomorpha</taxon>
        <taxon>Rhabditoidea</taxon>
        <taxon>Rhabditidae</taxon>
        <taxon>Mesorhabditinae</taxon>
        <taxon>Mesorhabditis</taxon>
    </lineage>
</organism>
<gene>
    <name evidence="1" type="ORF">MSPICULIGERA_LOCUS19558</name>
</gene>
<evidence type="ECO:0000313" key="1">
    <source>
        <dbReference type="EMBL" id="CAJ0581397.1"/>
    </source>
</evidence>
<protein>
    <submittedName>
        <fullName evidence="1">Uncharacterized protein</fullName>
    </submittedName>
</protein>
<name>A0AA36D7V8_9BILA</name>
<evidence type="ECO:0000313" key="2">
    <source>
        <dbReference type="Proteomes" id="UP001177023"/>
    </source>
</evidence>
<accession>A0AA36D7V8</accession>
<dbReference type="AlphaFoldDB" id="A0AA36D7V8"/>
<reference evidence="1" key="1">
    <citation type="submission" date="2023-06" db="EMBL/GenBank/DDBJ databases">
        <authorList>
            <person name="Delattre M."/>
        </authorList>
    </citation>
    <scope>NUCLEOTIDE SEQUENCE</scope>
    <source>
        <strain evidence="1">AF72</strain>
    </source>
</reference>
<proteinExistence type="predicted"/>
<dbReference type="Proteomes" id="UP001177023">
    <property type="component" value="Unassembled WGS sequence"/>
</dbReference>